<reference evidence="2 3" key="1">
    <citation type="submission" date="2014-02" db="EMBL/GenBank/DDBJ databases">
        <title>Expanding our view of genomic diversity in Candidatus Accumulibacter clades.</title>
        <authorList>
            <person name="Skennerton C.T."/>
            <person name="Barr J.J."/>
            <person name="Slater F.R."/>
            <person name="Bond P.L."/>
            <person name="Tyson G.W."/>
        </authorList>
    </citation>
    <scope>NUCLEOTIDE SEQUENCE [LARGE SCALE GENOMIC DNA]</scope>
    <source>
        <strain evidence="3">BA-92</strain>
    </source>
</reference>
<accession>A0A011PKQ4</accession>
<dbReference type="STRING" id="1454003.AW10_03636"/>
<dbReference type="InterPro" id="IPR036866">
    <property type="entry name" value="RibonucZ/Hydroxyglut_hydro"/>
</dbReference>
<gene>
    <name evidence="2" type="primary">yycJ</name>
    <name evidence="2" type="ORF">AW10_03636</name>
</gene>
<name>A0A011PKQ4_9PROT</name>
<evidence type="ECO:0000313" key="3">
    <source>
        <dbReference type="Proteomes" id="UP000021816"/>
    </source>
</evidence>
<dbReference type="PATRIC" id="fig|1454003.3.peg.3696"/>
<sequence>MRFASLGSGSQGNALIVDAGVTKVMVDCGFSTRVATARLARLGLTPDQLTAILVTHEHGDHLGGVFAFARRHRLTVFLTHGTHAAASRASPTLPECRLIDGHAAFAIDGLEVLPFPVPHDAREPVQYRFDDGQHRLGVLTDSGSITPYIVEVLRACDALVLECNHDHALLAASRYPALLKRRIGGRFGHLENAQAASLVRQIDSRRLQHVVAAHLSQENNRPQLAVRALAAVLGCSDDWIGVAGQEGGFAWRQLS</sequence>
<dbReference type="Pfam" id="PF12706">
    <property type="entry name" value="Lactamase_B_2"/>
    <property type="match status" value="1"/>
</dbReference>
<dbReference type="PANTHER" id="PTHR47619">
    <property type="entry name" value="METALLO-HYDROLASE YYCJ-RELATED"/>
    <property type="match status" value="1"/>
</dbReference>
<dbReference type="GO" id="GO:0016787">
    <property type="term" value="F:hydrolase activity"/>
    <property type="evidence" value="ECO:0007669"/>
    <property type="project" value="UniProtKB-KW"/>
</dbReference>
<dbReference type="SUPFAM" id="SSF56281">
    <property type="entry name" value="Metallo-hydrolase/oxidoreductase"/>
    <property type="match status" value="1"/>
</dbReference>
<dbReference type="Proteomes" id="UP000021816">
    <property type="component" value="Unassembled WGS sequence"/>
</dbReference>
<dbReference type="PANTHER" id="PTHR47619:SF1">
    <property type="entry name" value="EXODEOXYRIBONUCLEASE WALJ"/>
    <property type="match status" value="1"/>
</dbReference>
<evidence type="ECO:0000313" key="2">
    <source>
        <dbReference type="EMBL" id="EXI77622.1"/>
    </source>
</evidence>
<dbReference type="EMBL" id="JEMX01000096">
    <property type="protein sequence ID" value="EXI77622.1"/>
    <property type="molecule type" value="Genomic_DNA"/>
</dbReference>
<feature type="domain" description="Metallo-beta-lactamase" evidence="1">
    <location>
        <begin position="11"/>
        <end position="189"/>
    </location>
</feature>
<dbReference type="AlphaFoldDB" id="A0A011PKQ4"/>
<proteinExistence type="predicted"/>
<keyword evidence="2" id="KW-0378">Hydrolase</keyword>
<dbReference type="EC" id="3.-.-.-" evidence="2"/>
<comment type="caution">
    <text evidence="2">The sequence shown here is derived from an EMBL/GenBank/DDBJ whole genome shotgun (WGS) entry which is preliminary data.</text>
</comment>
<evidence type="ECO:0000259" key="1">
    <source>
        <dbReference type="SMART" id="SM00849"/>
    </source>
</evidence>
<dbReference type="Gene3D" id="3.60.15.10">
    <property type="entry name" value="Ribonuclease Z/Hydroxyacylglutathione hydrolase-like"/>
    <property type="match status" value="1"/>
</dbReference>
<dbReference type="InterPro" id="IPR001279">
    <property type="entry name" value="Metallo-B-lactamas"/>
</dbReference>
<organism evidence="2 3">
    <name type="scientific">Candidatus Accumulibacter appositus</name>
    <dbReference type="NCBI Taxonomy" id="1454003"/>
    <lineage>
        <taxon>Bacteria</taxon>
        <taxon>Pseudomonadati</taxon>
        <taxon>Pseudomonadota</taxon>
        <taxon>Betaproteobacteria</taxon>
        <taxon>Candidatus Accumulibacter</taxon>
    </lineage>
</organism>
<dbReference type="InterPro" id="IPR052533">
    <property type="entry name" value="WalJ/YycJ-like"/>
</dbReference>
<dbReference type="SMART" id="SM00849">
    <property type="entry name" value="Lactamase_B"/>
    <property type="match status" value="1"/>
</dbReference>
<protein>
    <submittedName>
        <fullName evidence="2">Putative metallo-hydrolase YycJ</fullName>
        <ecNumber evidence="2">3.-.-.-</ecNumber>
    </submittedName>
</protein>